<feature type="region of interest" description="Disordered" evidence="1">
    <location>
        <begin position="1"/>
        <end position="35"/>
    </location>
</feature>
<evidence type="ECO:0000256" key="2">
    <source>
        <dbReference type="SAM" id="Phobius"/>
    </source>
</evidence>
<comment type="caution">
    <text evidence="3">The sequence shown here is derived from an EMBL/GenBank/DDBJ whole genome shotgun (WGS) entry which is preliminary data.</text>
</comment>
<dbReference type="EMBL" id="JAWDGP010006739">
    <property type="protein sequence ID" value="KAK3736119.1"/>
    <property type="molecule type" value="Genomic_DNA"/>
</dbReference>
<name>A0AAE0Y7V1_9GAST</name>
<dbReference type="Proteomes" id="UP001283361">
    <property type="component" value="Unassembled WGS sequence"/>
</dbReference>
<dbReference type="AlphaFoldDB" id="A0AAE0Y7V1"/>
<evidence type="ECO:0000256" key="1">
    <source>
        <dbReference type="SAM" id="MobiDB-lite"/>
    </source>
</evidence>
<gene>
    <name evidence="3" type="ORF">RRG08_005304</name>
</gene>
<keyword evidence="2" id="KW-1133">Transmembrane helix</keyword>
<keyword evidence="4" id="KW-1185">Reference proteome</keyword>
<evidence type="ECO:0000313" key="4">
    <source>
        <dbReference type="Proteomes" id="UP001283361"/>
    </source>
</evidence>
<sequence length="153" mass="16730">MQMSKNGEKYDILGPKPSPQSHRPESGGNINEKRNVERISRGAGRIHTLRVLVAVEQREFIPSGCILILVLAVVEQGDSYPQADWSHWQVHKNPVTMEKLTVFIVLLCFACYIVGSLAAPEGKMMVKRQNPVALMVASFGPLVAPALALGLLG</sequence>
<feature type="compositionally biased region" description="Basic and acidic residues" evidence="1">
    <location>
        <begin position="1"/>
        <end position="11"/>
    </location>
</feature>
<keyword evidence="2" id="KW-0812">Transmembrane</keyword>
<reference evidence="3" key="1">
    <citation type="journal article" date="2023" name="G3 (Bethesda)">
        <title>A reference genome for the long-term kleptoplast-retaining sea slug Elysia crispata morphotype clarki.</title>
        <authorList>
            <person name="Eastman K.E."/>
            <person name="Pendleton A.L."/>
            <person name="Shaikh M.A."/>
            <person name="Suttiyut T."/>
            <person name="Ogas R."/>
            <person name="Tomko P."/>
            <person name="Gavelis G."/>
            <person name="Widhalm J.R."/>
            <person name="Wisecaver J.H."/>
        </authorList>
    </citation>
    <scope>NUCLEOTIDE SEQUENCE</scope>
    <source>
        <strain evidence="3">ECLA1</strain>
    </source>
</reference>
<feature type="transmembrane region" description="Helical" evidence="2">
    <location>
        <begin position="132"/>
        <end position="152"/>
    </location>
</feature>
<keyword evidence="2" id="KW-0472">Membrane</keyword>
<protein>
    <submittedName>
        <fullName evidence="3">Uncharacterized protein</fullName>
    </submittedName>
</protein>
<feature type="transmembrane region" description="Helical" evidence="2">
    <location>
        <begin position="100"/>
        <end position="120"/>
    </location>
</feature>
<proteinExistence type="predicted"/>
<evidence type="ECO:0000313" key="3">
    <source>
        <dbReference type="EMBL" id="KAK3736119.1"/>
    </source>
</evidence>
<accession>A0AAE0Y7V1</accession>
<organism evidence="3 4">
    <name type="scientific">Elysia crispata</name>
    <name type="common">lettuce slug</name>
    <dbReference type="NCBI Taxonomy" id="231223"/>
    <lineage>
        <taxon>Eukaryota</taxon>
        <taxon>Metazoa</taxon>
        <taxon>Spiralia</taxon>
        <taxon>Lophotrochozoa</taxon>
        <taxon>Mollusca</taxon>
        <taxon>Gastropoda</taxon>
        <taxon>Heterobranchia</taxon>
        <taxon>Euthyneura</taxon>
        <taxon>Panpulmonata</taxon>
        <taxon>Sacoglossa</taxon>
        <taxon>Placobranchoidea</taxon>
        <taxon>Plakobranchidae</taxon>
        <taxon>Elysia</taxon>
    </lineage>
</organism>